<dbReference type="Gene3D" id="3.40.50.2000">
    <property type="entry name" value="Glycogen Phosphorylase B"/>
    <property type="match status" value="2"/>
</dbReference>
<dbReference type="AlphaFoldDB" id="A0ABD3IVQ6"/>
<sequence>MAETIQASSGLILDSFEELELTKLAECRRCFVVPVFTVGSFHNHSVASSSSLLPQDRSSISWLDSQNKLNSVLYVSFGRLSIIGEAQFLEIPRQLANGGHCFL</sequence>
<keyword evidence="2" id="KW-0328">Glycosyltransferase</keyword>
<keyword evidence="4" id="KW-1185">Reference proteome</keyword>
<evidence type="ECO:0000256" key="1">
    <source>
        <dbReference type="ARBA" id="ARBA00009995"/>
    </source>
</evidence>
<dbReference type="PANTHER" id="PTHR11926:SF1464">
    <property type="entry name" value="UDP-GLYCOSYLTRANSFERASE 76B1-LIKE"/>
    <property type="match status" value="1"/>
</dbReference>
<dbReference type="SUPFAM" id="SSF53756">
    <property type="entry name" value="UDP-Glycosyltransferase/glycogen phosphorylase"/>
    <property type="match status" value="1"/>
</dbReference>
<keyword evidence="2" id="KW-0808">Transferase</keyword>
<reference evidence="3 4" key="1">
    <citation type="submission" date="2024-11" db="EMBL/GenBank/DDBJ databases">
        <title>Chromosome-level genome assembly of Eucalyptus globulus Labill. provides insights into its genome evolution.</title>
        <authorList>
            <person name="Li X."/>
        </authorList>
    </citation>
    <scope>NUCLEOTIDE SEQUENCE [LARGE SCALE GENOMIC DNA]</scope>
    <source>
        <strain evidence="3">CL2024</strain>
        <tissue evidence="3">Fresh tender leaves</tissue>
    </source>
</reference>
<comment type="caution">
    <text evidence="3">The sequence shown here is derived from an EMBL/GenBank/DDBJ whole genome shotgun (WGS) entry which is preliminary data.</text>
</comment>
<proteinExistence type="inferred from homology"/>
<dbReference type="PANTHER" id="PTHR11926">
    <property type="entry name" value="GLUCOSYL/GLUCURONOSYL TRANSFERASES"/>
    <property type="match status" value="1"/>
</dbReference>
<dbReference type="GO" id="GO:0016757">
    <property type="term" value="F:glycosyltransferase activity"/>
    <property type="evidence" value="ECO:0007669"/>
    <property type="project" value="UniProtKB-KW"/>
</dbReference>
<dbReference type="EMBL" id="JBJKBG010000010">
    <property type="protein sequence ID" value="KAL3718861.1"/>
    <property type="molecule type" value="Genomic_DNA"/>
</dbReference>
<accession>A0ABD3IVQ6</accession>
<evidence type="ECO:0000256" key="2">
    <source>
        <dbReference type="ARBA" id="ARBA00022676"/>
    </source>
</evidence>
<evidence type="ECO:0000313" key="4">
    <source>
        <dbReference type="Proteomes" id="UP001634007"/>
    </source>
</evidence>
<gene>
    <name evidence="3" type="ORF">ACJRO7_003897</name>
</gene>
<dbReference type="Proteomes" id="UP001634007">
    <property type="component" value="Unassembled WGS sequence"/>
</dbReference>
<protein>
    <submittedName>
        <fullName evidence="3">Uncharacterized protein</fullName>
    </submittedName>
</protein>
<evidence type="ECO:0000313" key="3">
    <source>
        <dbReference type="EMBL" id="KAL3718861.1"/>
    </source>
</evidence>
<comment type="similarity">
    <text evidence="1">Belongs to the UDP-glycosyltransferase family.</text>
</comment>
<organism evidence="3 4">
    <name type="scientific">Eucalyptus globulus</name>
    <name type="common">Tasmanian blue gum</name>
    <dbReference type="NCBI Taxonomy" id="34317"/>
    <lineage>
        <taxon>Eukaryota</taxon>
        <taxon>Viridiplantae</taxon>
        <taxon>Streptophyta</taxon>
        <taxon>Embryophyta</taxon>
        <taxon>Tracheophyta</taxon>
        <taxon>Spermatophyta</taxon>
        <taxon>Magnoliopsida</taxon>
        <taxon>eudicotyledons</taxon>
        <taxon>Gunneridae</taxon>
        <taxon>Pentapetalae</taxon>
        <taxon>rosids</taxon>
        <taxon>malvids</taxon>
        <taxon>Myrtales</taxon>
        <taxon>Myrtaceae</taxon>
        <taxon>Myrtoideae</taxon>
        <taxon>Eucalypteae</taxon>
        <taxon>Eucalyptus</taxon>
    </lineage>
</organism>
<name>A0ABD3IVQ6_EUCGL</name>